<name>A0ABP6CCD3_9ACTN</name>
<accession>A0ABP6CCD3</accession>
<gene>
    <name evidence="2" type="ORF">GCM10009863_29480</name>
</gene>
<dbReference type="InterPro" id="IPR051340">
    <property type="entry name" value="Haloalkane_dehalogenase"/>
</dbReference>
<dbReference type="PANTHER" id="PTHR42977:SF1">
    <property type="entry name" value="BLR6576 PROTEIN"/>
    <property type="match status" value="1"/>
</dbReference>
<evidence type="ECO:0000313" key="2">
    <source>
        <dbReference type="EMBL" id="GAA2613849.1"/>
    </source>
</evidence>
<dbReference type="Pfam" id="PF00561">
    <property type="entry name" value="Abhydrolase_1"/>
    <property type="match status" value="1"/>
</dbReference>
<protein>
    <submittedName>
        <fullName evidence="2">Alpha/beta hydrolase</fullName>
    </submittedName>
</protein>
<dbReference type="Gene3D" id="3.40.50.1820">
    <property type="entry name" value="alpha/beta hydrolase"/>
    <property type="match status" value="1"/>
</dbReference>
<dbReference type="InterPro" id="IPR000073">
    <property type="entry name" value="AB_hydrolase_1"/>
</dbReference>
<dbReference type="EMBL" id="BAAARJ010000008">
    <property type="protein sequence ID" value="GAA2613849.1"/>
    <property type="molecule type" value="Genomic_DNA"/>
</dbReference>
<organism evidence="2 3">
    <name type="scientific">Streptomyces axinellae</name>
    <dbReference type="NCBI Taxonomy" id="552788"/>
    <lineage>
        <taxon>Bacteria</taxon>
        <taxon>Bacillati</taxon>
        <taxon>Actinomycetota</taxon>
        <taxon>Actinomycetes</taxon>
        <taxon>Kitasatosporales</taxon>
        <taxon>Streptomycetaceae</taxon>
        <taxon>Streptomyces</taxon>
    </lineage>
</organism>
<evidence type="ECO:0000259" key="1">
    <source>
        <dbReference type="Pfam" id="PF00561"/>
    </source>
</evidence>
<feature type="domain" description="AB hydrolase-1" evidence="1">
    <location>
        <begin position="27"/>
        <end position="272"/>
    </location>
</feature>
<dbReference type="PANTHER" id="PTHR42977">
    <property type="entry name" value="HYDROLASE-RELATED"/>
    <property type="match status" value="1"/>
</dbReference>
<dbReference type="PRINTS" id="PR00412">
    <property type="entry name" value="EPOXHYDRLASE"/>
</dbReference>
<reference evidence="3" key="1">
    <citation type="journal article" date="2019" name="Int. J. Syst. Evol. Microbiol.">
        <title>The Global Catalogue of Microorganisms (GCM) 10K type strain sequencing project: providing services to taxonomists for standard genome sequencing and annotation.</title>
        <authorList>
            <consortium name="The Broad Institute Genomics Platform"/>
            <consortium name="The Broad Institute Genome Sequencing Center for Infectious Disease"/>
            <person name="Wu L."/>
            <person name="Ma J."/>
        </authorList>
    </citation>
    <scope>NUCLEOTIDE SEQUENCE [LARGE SCALE GENOMIC DNA]</scope>
    <source>
        <strain evidence="3">JCM 16373</strain>
    </source>
</reference>
<dbReference type="RefSeq" id="WP_344566009.1">
    <property type="nucleotide sequence ID" value="NZ_BAAARJ010000008.1"/>
</dbReference>
<comment type="caution">
    <text evidence="2">The sequence shown here is derived from an EMBL/GenBank/DDBJ whole genome shotgun (WGS) entry which is preliminary data.</text>
</comment>
<keyword evidence="3" id="KW-1185">Reference proteome</keyword>
<dbReference type="SUPFAM" id="SSF53474">
    <property type="entry name" value="alpha/beta-Hydrolases"/>
    <property type="match status" value="1"/>
</dbReference>
<dbReference type="InterPro" id="IPR000639">
    <property type="entry name" value="Epox_hydrolase-like"/>
</dbReference>
<sequence>MVEIRHRYTSVLGHRVFYREAGPADAPTIVLLHGYPTSSRMFRRLIPALADRFHVVAPDHLGFGQSATPPADEFAYGFDALTDVTERLLSDLGLERYALYVQDYGAPIGWRLALRHPRAVTAIVTQNGNAYDEGFVSDFWAPVWAYAQSPSPSTEAALREALSEEAIRWQYLHGVAEPELIDPDTWATDHREISRPGLDRIQLDLFRDYATNPPLYPRLHEYFRTTQVPLLAIWGAEDKIFGPEGARAFTKDLENAQVQLVAGGGHFLLESHLDTVADAMRAFLTQALPPDTSAQAG</sequence>
<dbReference type="Proteomes" id="UP001501447">
    <property type="component" value="Unassembled WGS sequence"/>
</dbReference>
<dbReference type="InterPro" id="IPR029058">
    <property type="entry name" value="AB_hydrolase_fold"/>
</dbReference>
<keyword evidence="2" id="KW-0378">Hydrolase</keyword>
<dbReference type="GO" id="GO:0016787">
    <property type="term" value="F:hydrolase activity"/>
    <property type="evidence" value="ECO:0007669"/>
    <property type="project" value="UniProtKB-KW"/>
</dbReference>
<evidence type="ECO:0000313" key="3">
    <source>
        <dbReference type="Proteomes" id="UP001501447"/>
    </source>
</evidence>
<proteinExistence type="predicted"/>